<accession>A0A9D5CFD9</accession>
<sequence length="109" mass="12171">MDKMLGHLRRRWSCRRSGSSDREMESGAGYSRIVRCNDPEIQGVVAAGRHLFLLGGRLCALQSLGGLSSCEYLVAACRCWSDDGEGNRRRLALKKQGLRGMMYSEDTRS</sequence>
<reference evidence="1" key="2">
    <citation type="journal article" date="2022" name="Hortic Res">
        <title>The genome of Dioscorea zingiberensis sheds light on the biosynthesis, origin and evolution of the medicinally important diosgenin saponins.</title>
        <authorList>
            <person name="Li Y."/>
            <person name="Tan C."/>
            <person name="Li Z."/>
            <person name="Guo J."/>
            <person name="Li S."/>
            <person name="Chen X."/>
            <person name="Wang C."/>
            <person name="Dai X."/>
            <person name="Yang H."/>
            <person name="Song W."/>
            <person name="Hou L."/>
            <person name="Xu J."/>
            <person name="Tong Z."/>
            <person name="Xu A."/>
            <person name="Yuan X."/>
            <person name="Wang W."/>
            <person name="Yang Q."/>
            <person name="Chen L."/>
            <person name="Sun Z."/>
            <person name="Wang K."/>
            <person name="Pan B."/>
            <person name="Chen J."/>
            <person name="Bao Y."/>
            <person name="Liu F."/>
            <person name="Qi X."/>
            <person name="Gang D.R."/>
            <person name="Wen J."/>
            <person name="Li J."/>
        </authorList>
    </citation>
    <scope>NUCLEOTIDE SEQUENCE</scope>
    <source>
        <strain evidence="1">Dzin_1.0</strain>
    </source>
</reference>
<reference evidence="1" key="1">
    <citation type="submission" date="2021-03" db="EMBL/GenBank/DDBJ databases">
        <authorList>
            <person name="Li Z."/>
            <person name="Yang C."/>
        </authorList>
    </citation>
    <scope>NUCLEOTIDE SEQUENCE</scope>
    <source>
        <strain evidence="1">Dzin_1.0</strain>
        <tissue evidence="1">Leaf</tissue>
    </source>
</reference>
<comment type="caution">
    <text evidence="1">The sequence shown here is derived from an EMBL/GenBank/DDBJ whole genome shotgun (WGS) entry which is preliminary data.</text>
</comment>
<proteinExistence type="predicted"/>
<evidence type="ECO:0000313" key="2">
    <source>
        <dbReference type="Proteomes" id="UP001085076"/>
    </source>
</evidence>
<protein>
    <submittedName>
        <fullName evidence="1">Uncharacterized protein</fullName>
    </submittedName>
</protein>
<gene>
    <name evidence="1" type="ORF">J5N97_019844</name>
</gene>
<name>A0A9D5CFD9_9LILI</name>
<organism evidence="1 2">
    <name type="scientific">Dioscorea zingiberensis</name>
    <dbReference type="NCBI Taxonomy" id="325984"/>
    <lineage>
        <taxon>Eukaryota</taxon>
        <taxon>Viridiplantae</taxon>
        <taxon>Streptophyta</taxon>
        <taxon>Embryophyta</taxon>
        <taxon>Tracheophyta</taxon>
        <taxon>Spermatophyta</taxon>
        <taxon>Magnoliopsida</taxon>
        <taxon>Liliopsida</taxon>
        <taxon>Dioscoreales</taxon>
        <taxon>Dioscoreaceae</taxon>
        <taxon>Dioscorea</taxon>
    </lineage>
</organism>
<keyword evidence="2" id="KW-1185">Reference proteome</keyword>
<dbReference type="Proteomes" id="UP001085076">
    <property type="component" value="Miscellaneous, Linkage group lg05"/>
</dbReference>
<dbReference type="EMBL" id="JAGGNH010000005">
    <property type="protein sequence ID" value="KAJ0971885.1"/>
    <property type="molecule type" value="Genomic_DNA"/>
</dbReference>
<evidence type="ECO:0000313" key="1">
    <source>
        <dbReference type="EMBL" id="KAJ0971885.1"/>
    </source>
</evidence>
<dbReference type="AlphaFoldDB" id="A0A9D5CFD9"/>